<keyword evidence="2" id="KW-0479">Metal-binding</keyword>
<comment type="caution">
    <text evidence="9">The sequence shown here is derived from an EMBL/GenBank/DDBJ whole genome shotgun (WGS) entry which is preliminary data.</text>
</comment>
<evidence type="ECO:0000256" key="1">
    <source>
        <dbReference type="ARBA" id="ARBA00022485"/>
    </source>
</evidence>
<dbReference type="SUPFAM" id="SSF54292">
    <property type="entry name" value="2Fe-2S ferredoxin-like"/>
    <property type="match status" value="1"/>
</dbReference>
<dbReference type="Pfam" id="PF02906">
    <property type="entry name" value="Fe_hyd_lg_C"/>
    <property type="match status" value="1"/>
</dbReference>
<evidence type="ECO:0000259" key="8">
    <source>
        <dbReference type="PROSITE" id="PS51839"/>
    </source>
</evidence>
<reference evidence="10" key="1">
    <citation type="submission" date="2017-09" db="EMBL/GenBank/DDBJ databases">
        <title>Depth-based differentiation of microbial function through sediment-hosted aquifers and enrichment of novel symbionts in the deep terrestrial subsurface.</title>
        <authorList>
            <person name="Probst A.J."/>
            <person name="Ladd B."/>
            <person name="Jarett J.K."/>
            <person name="Geller-Mcgrath D.E."/>
            <person name="Sieber C.M.K."/>
            <person name="Emerson J.B."/>
            <person name="Anantharaman K."/>
            <person name="Thomas B.C."/>
            <person name="Malmstrom R."/>
            <person name="Stieglmeier M."/>
            <person name="Klingl A."/>
            <person name="Woyke T."/>
            <person name="Ryan C.M."/>
            <person name="Banfield J.F."/>
        </authorList>
    </citation>
    <scope>NUCLEOTIDE SEQUENCE [LARGE SCALE GENOMIC DNA]</scope>
</reference>
<dbReference type="PROSITE" id="PS51085">
    <property type="entry name" value="2FE2S_FER_2"/>
    <property type="match status" value="1"/>
</dbReference>
<feature type="domain" description="4Fe-4S His(Cys)3-ligated-type" evidence="8">
    <location>
        <begin position="82"/>
        <end position="121"/>
    </location>
</feature>
<name>A0A2M7RYJ7_9BACT</name>
<dbReference type="InterPro" id="IPR001041">
    <property type="entry name" value="2Fe-2S_ferredoxin-type"/>
</dbReference>
<feature type="domain" description="4Fe-4S ferredoxin-type" evidence="7">
    <location>
        <begin position="180"/>
        <end position="210"/>
    </location>
</feature>
<evidence type="ECO:0000256" key="4">
    <source>
        <dbReference type="ARBA" id="ARBA00023004"/>
    </source>
</evidence>
<dbReference type="InterPro" id="IPR036991">
    <property type="entry name" value="Fe_hydrogenase_ssu_sf"/>
</dbReference>
<dbReference type="FunFam" id="3.30.70.20:FF:000035">
    <property type="entry name" value="Iron hydrogenase 1"/>
    <property type="match status" value="1"/>
</dbReference>
<dbReference type="PANTHER" id="PTHR11615">
    <property type="entry name" value="NITRATE, FORMATE, IRON DEHYDROGENASE"/>
    <property type="match status" value="1"/>
</dbReference>
<evidence type="ECO:0000256" key="2">
    <source>
        <dbReference type="ARBA" id="ARBA00022723"/>
    </source>
</evidence>
<evidence type="ECO:0000256" key="5">
    <source>
        <dbReference type="ARBA" id="ARBA00023014"/>
    </source>
</evidence>
<dbReference type="AlphaFoldDB" id="A0A2M7RYJ7"/>
<keyword evidence="1" id="KW-0004">4Fe-4S</keyword>
<feature type="domain" description="2Fe-2S ferredoxin-type" evidence="6">
    <location>
        <begin position="4"/>
        <end position="82"/>
    </location>
</feature>
<dbReference type="InterPro" id="IPR036010">
    <property type="entry name" value="2Fe-2S_ferredoxin-like_sf"/>
</dbReference>
<dbReference type="Gene3D" id="4.10.260.20">
    <property type="entry name" value="Iron hydrogenase, small subunit"/>
    <property type="match status" value="1"/>
</dbReference>
<dbReference type="PROSITE" id="PS00198">
    <property type="entry name" value="4FE4S_FER_1"/>
    <property type="match status" value="1"/>
</dbReference>
<dbReference type="Gene3D" id="3.30.70.20">
    <property type="match status" value="1"/>
</dbReference>
<dbReference type="Pfam" id="PF13510">
    <property type="entry name" value="Fer2_4"/>
    <property type="match status" value="1"/>
</dbReference>
<dbReference type="Pfam" id="PF02256">
    <property type="entry name" value="Fe_hyd_SSU"/>
    <property type="match status" value="1"/>
</dbReference>
<dbReference type="InterPro" id="IPR017896">
    <property type="entry name" value="4Fe4S_Fe-S-bd"/>
</dbReference>
<keyword evidence="4" id="KW-0408">Iron</keyword>
<dbReference type="GO" id="GO:0005506">
    <property type="term" value="F:iron ion binding"/>
    <property type="evidence" value="ECO:0007669"/>
    <property type="project" value="InterPro"/>
</dbReference>
<dbReference type="Proteomes" id="UP000230105">
    <property type="component" value="Unassembled WGS sequence"/>
</dbReference>
<proteinExistence type="predicted"/>
<evidence type="ECO:0000313" key="10">
    <source>
        <dbReference type="Proteomes" id="UP000230105"/>
    </source>
</evidence>
<dbReference type="Gene3D" id="3.40.950.10">
    <property type="entry name" value="Fe-only Hydrogenase (Larger Subunit), Chain L, domain 3"/>
    <property type="match status" value="1"/>
</dbReference>
<dbReference type="InterPro" id="IPR004108">
    <property type="entry name" value="Fe_hydrogenase_lsu_C"/>
</dbReference>
<dbReference type="InterPro" id="IPR013352">
    <property type="entry name" value="Fe_hydrogenase_subset"/>
</dbReference>
<dbReference type="NCBIfam" id="TIGR02512">
    <property type="entry name" value="FeFe_hydrog_A"/>
    <property type="match status" value="1"/>
</dbReference>
<dbReference type="InterPro" id="IPR009016">
    <property type="entry name" value="Fe_hydrogenase"/>
</dbReference>
<dbReference type="SUPFAM" id="SSF54862">
    <property type="entry name" value="4Fe-4S ferredoxins"/>
    <property type="match status" value="1"/>
</dbReference>
<sequence length="573" mass="63568">MLKNEIKITIDGQSISVSSGQSILDAALANGIFLPSLCHHPDLSIKANCRVCVVEVKGLSHLVTACSTSVKAGMEILTDSPRVRKSRNLNIELLFAEHIEKCADCTLRYNCALLDLARKYQIKITSFKDRKGKRRTYKFVNSVEIDGTQCIDCRNCIDACSNIQKINYLELKGKGINQEVVPTANKKIDCIDCGQCALHCPVAAAQEQDDWAEVEKLLADKNKIVVAQFAPSVRVTIGEEFGLPYNEQSIGRTVTALKKLGFQHVFDVNFGADVTTMAEAQELLARLGNKKAKMPLITSCCPAWVKYVEFFHPELMPKLTTSRSPQIHLGGIIKTYWADKMKVDPKRIVVVSIMPCTAKKFESRRSELKVSGLYPVDYVLTTREFGFLLKKNSIDFKKLKPGASDKIFNEGSGAAVIYGSSGGVMESALRTAYALVCRDESAKFCNSRIDFKEVRGVEAIKEAVVDMAGQKLRVAVVNGIGSIDCILPNLKNYDYIEVMACPGGCIGGGGQPISTTAKLRQTRMAALYEIDKFKEIRKAHNNKAVLQVLAWLKDKKIDHQVLHTKYQKRIRTK</sequence>
<protein>
    <submittedName>
        <fullName evidence="9">Ferredoxin</fullName>
    </submittedName>
</protein>
<gene>
    <name evidence="9" type="ORF">COY54_00170</name>
</gene>
<keyword evidence="5" id="KW-0411">Iron-sulfur</keyword>
<feature type="domain" description="4Fe-4S ferredoxin-type" evidence="7">
    <location>
        <begin position="141"/>
        <end position="171"/>
    </location>
</feature>
<evidence type="ECO:0000259" key="6">
    <source>
        <dbReference type="PROSITE" id="PS51085"/>
    </source>
</evidence>
<dbReference type="CDD" id="cd00207">
    <property type="entry name" value="fer2"/>
    <property type="match status" value="1"/>
</dbReference>
<dbReference type="SUPFAM" id="SSF53920">
    <property type="entry name" value="Fe-only hydrogenase"/>
    <property type="match status" value="1"/>
</dbReference>
<dbReference type="Pfam" id="PF12838">
    <property type="entry name" value="Fer4_7"/>
    <property type="match status" value="1"/>
</dbReference>
<evidence type="ECO:0000313" key="9">
    <source>
        <dbReference type="EMBL" id="PIZ11584.1"/>
    </source>
</evidence>
<evidence type="ECO:0000259" key="7">
    <source>
        <dbReference type="PROSITE" id="PS51379"/>
    </source>
</evidence>
<dbReference type="PROSITE" id="PS51379">
    <property type="entry name" value="4FE4S_FER_2"/>
    <property type="match status" value="2"/>
</dbReference>
<dbReference type="InterPro" id="IPR003149">
    <property type="entry name" value="Fe_hydrogenase_ssu"/>
</dbReference>
<organism evidence="9 10">
    <name type="scientific">Candidatus Falkowbacteria bacterium CG_4_10_14_0_8_um_filter_41_36</name>
    <dbReference type="NCBI Taxonomy" id="1974556"/>
    <lineage>
        <taxon>Bacteria</taxon>
        <taxon>Candidatus Falkowiibacteriota</taxon>
    </lineage>
</organism>
<dbReference type="InterPro" id="IPR050340">
    <property type="entry name" value="Cytosolic_Fe-S_CAF"/>
</dbReference>
<dbReference type="Gene3D" id="3.40.50.1780">
    <property type="match status" value="1"/>
</dbReference>
<dbReference type="PROSITE" id="PS51839">
    <property type="entry name" value="4FE4S_HC3"/>
    <property type="match status" value="1"/>
</dbReference>
<dbReference type="GO" id="GO:0051539">
    <property type="term" value="F:4 iron, 4 sulfur cluster binding"/>
    <property type="evidence" value="ECO:0007669"/>
    <property type="project" value="UniProtKB-KW"/>
</dbReference>
<dbReference type="SMART" id="SM00902">
    <property type="entry name" value="Fe_hyd_SSU"/>
    <property type="match status" value="1"/>
</dbReference>
<dbReference type="InterPro" id="IPR019574">
    <property type="entry name" value="NADH_UbQ_OxRdtase_Gsu_4Fe4S-bd"/>
</dbReference>
<dbReference type="GO" id="GO:0008901">
    <property type="term" value="F:ferredoxin hydrogenase activity"/>
    <property type="evidence" value="ECO:0007669"/>
    <property type="project" value="InterPro"/>
</dbReference>
<keyword evidence="3" id="KW-0677">Repeat</keyword>
<accession>A0A2M7RYJ7</accession>
<dbReference type="Gene3D" id="3.10.20.740">
    <property type="match status" value="1"/>
</dbReference>
<evidence type="ECO:0000256" key="3">
    <source>
        <dbReference type="ARBA" id="ARBA00022737"/>
    </source>
</evidence>
<dbReference type="InterPro" id="IPR017900">
    <property type="entry name" value="4Fe4S_Fe_S_CS"/>
</dbReference>
<dbReference type="EMBL" id="PFMP01000004">
    <property type="protein sequence ID" value="PIZ11584.1"/>
    <property type="molecule type" value="Genomic_DNA"/>
</dbReference>